<dbReference type="AlphaFoldDB" id="A0AAX2ZKD9"/>
<sequence length="189" mass="22059">MENILIVSSSNKSKELLVNIAKESGNYNVLAVENSFRGREIIKKMNFDLIIINSPLSDDIEENLSVFVNENTNSSIILIVKNNSPKENRNNIESKGIYIMEKPLNKLILINMINSYIIHRRRFNSIIKENEKLKKKVNDIKLIERAKLTLIQYLKMSEEQSHKYIEKQAMDLRITKVEVAKNILKTYEY</sequence>
<dbReference type="InterPro" id="IPR036388">
    <property type="entry name" value="WH-like_DNA-bd_sf"/>
</dbReference>
<dbReference type="Gene3D" id="1.10.10.10">
    <property type="entry name" value="Winged helix-like DNA-binding domain superfamily/Winged helix DNA-binding domain"/>
    <property type="match status" value="1"/>
</dbReference>
<dbReference type="Gene3D" id="3.40.50.2300">
    <property type="match status" value="1"/>
</dbReference>
<proteinExistence type="predicted"/>
<reference evidence="2 3" key="1">
    <citation type="journal article" date="2023" name="Int. J. Syst. Evol. Microbiol.">
        <title>Terrisporobacter hibernicus sp. nov., isolated from bovine faeces in Northern Ireland.</title>
        <authorList>
            <person name="Mitchell M."/>
            <person name="Nguyen S.V."/>
            <person name="Connor M."/>
            <person name="Fairley D.J."/>
            <person name="Donoghue O."/>
            <person name="Marshall H."/>
            <person name="Koolman L."/>
            <person name="McMullan G."/>
            <person name="Schaffer K.E."/>
            <person name="McGrath J.W."/>
            <person name="Fanning S."/>
        </authorList>
    </citation>
    <scope>NUCLEOTIDE SEQUENCE [LARGE SCALE GENOMIC DNA]</scope>
    <source>
        <strain evidence="2 3">MCA3</strain>
    </source>
</reference>
<dbReference type="InterPro" id="IPR011006">
    <property type="entry name" value="CheY-like_superfamily"/>
</dbReference>
<organism evidence="2 3">
    <name type="scientific">Terrisporobacter hibernicus</name>
    <dbReference type="NCBI Taxonomy" id="2813371"/>
    <lineage>
        <taxon>Bacteria</taxon>
        <taxon>Bacillati</taxon>
        <taxon>Bacillota</taxon>
        <taxon>Clostridia</taxon>
        <taxon>Peptostreptococcales</taxon>
        <taxon>Peptostreptococcaceae</taxon>
        <taxon>Terrisporobacter</taxon>
    </lineage>
</organism>
<dbReference type="InterPro" id="IPR008327">
    <property type="entry name" value="Sig_transdc_resp-reg_antiterm"/>
</dbReference>
<gene>
    <name evidence="2" type="ORF">JW646_01370</name>
</gene>
<evidence type="ECO:0000313" key="3">
    <source>
        <dbReference type="Proteomes" id="UP001198983"/>
    </source>
</evidence>
<dbReference type="Proteomes" id="UP001198983">
    <property type="component" value="Chromosome"/>
</dbReference>
<evidence type="ECO:0000259" key="1">
    <source>
        <dbReference type="PROSITE" id="PS50921"/>
    </source>
</evidence>
<evidence type="ECO:0000313" key="2">
    <source>
        <dbReference type="EMBL" id="UEL48127.1"/>
    </source>
</evidence>
<dbReference type="SUPFAM" id="SSF52172">
    <property type="entry name" value="CheY-like"/>
    <property type="match status" value="1"/>
</dbReference>
<dbReference type="InterPro" id="IPR005561">
    <property type="entry name" value="ANTAR"/>
</dbReference>
<dbReference type="Pfam" id="PF03861">
    <property type="entry name" value="ANTAR"/>
    <property type="match status" value="1"/>
</dbReference>
<dbReference type="KEGG" id="tem:JW646_01370"/>
<accession>A0AAX2ZKD9</accession>
<dbReference type="RefSeq" id="WP_074917724.1">
    <property type="nucleotide sequence ID" value="NZ_CP081135.1"/>
</dbReference>
<protein>
    <submittedName>
        <fullName evidence="2">ANTAR domain-containing protein</fullName>
    </submittedName>
</protein>
<dbReference type="PIRSF" id="PIRSF036382">
    <property type="entry name" value="RR_antiterm"/>
    <property type="match status" value="1"/>
</dbReference>
<name>A0AAX2ZKD9_9FIRM</name>
<feature type="domain" description="ANTAR" evidence="1">
    <location>
        <begin position="123"/>
        <end position="184"/>
    </location>
</feature>
<keyword evidence="3" id="KW-1185">Reference proteome</keyword>
<dbReference type="GO" id="GO:0003723">
    <property type="term" value="F:RNA binding"/>
    <property type="evidence" value="ECO:0007669"/>
    <property type="project" value="InterPro"/>
</dbReference>
<dbReference type="EMBL" id="CP081135">
    <property type="protein sequence ID" value="UEL48127.1"/>
    <property type="molecule type" value="Genomic_DNA"/>
</dbReference>
<dbReference type="PROSITE" id="PS50921">
    <property type="entry name" value="ANTAR"/>
    <property type="match status" value="1"/>
</dbReference>
<dbReference type="SMART" id="SM01012">
    <property type="entry name" value="ANTAR"/>
    <property type="match status" value="1"/>
</dbReference>